<name>A0A6A3JIF9_9STRA</name>
<organism evidence="3 4">
    <name type="scientific">Phytophthora rubi</name>
    <dbReference type="NCBI Taxonomy" id="129364"/>
    <lineage>
        <taxon>Eukaryota</taxon>
        <taxon>Sar</taxon>
        <taxon>Stramenopiles</taxon>
        <taxon>Oomycota</taxon>
        <taxon>Peronosporomycetes</taxon>
        <taxon>Peronosporales</taxon>
        <taxon>Peronosporaceae</taxon>
        <taxon>Phytophthora</taxon>
    </lineage>
</organism>
<sequence>MKIVNPAAFALVCLLTNATGASAKKSFGPKDHGSGSMSEHIKTAADFDGNGAVMKVCPSGDCTSGKFMKLAVASLTELDAEGSTVTSVDKFKPKSSDWTDIVQKDVNGVTVSSTTFVTVLAVGAQKTSVQFNLTADIYQGTTEVTYGTQNLTVPAGALKFTVDIAEWPFADAANTLTLAVTLDAKGPKDKSLGKPKKKSKGSDTGSSDAADIDRVDMGDSMFMDAPTYAIVDGDEVPLVNSSVVDTVGDTEFQWVFPSFTKTLHYDPVLGDATTTTSTTSSGSTTTSSGSTSSPSATTTTSTSSASVLSLSSLVAGGLASIAYSLF</sequence>
<comment type="caution">
    <text evidence="3">The sequence shown here is derived from an EMBL/GenBank/DDBJ whole genome shotgun (WGS) entry which is preliminary data.</text>
</comment>
<reference evidence="3 4" key="1">
    <citation type="submission" date="2018-09" db="EMBL/GenBank/DDBJ databases">
        <title>Genomic investigation of the strawberry pathogen Phytophthora fragariae indicates pathogenicity is determined by transcriptional variation in three key races.</title>
        <authorList>
            <person name="Adams T.M."/>
            <person name="Armitage A.D."/>
            <person name="Sobczyk M.K."/>
            <person name="Bates H.J."/>
            <person name="Dunwell J.M."/>
            <person name="Nellist C.F."/>
            <person name="Harrison R.J."/>
        </authorList>
    </citation>
    <scope>NUCLEOTIDE SEQUENCE [LARGE SCALE GENOMIC DNA]</scope>
    <source>
        <strain evidence="3 4">SCRP249</strain>
    </source>
</reference>
<feature type="chain" id="PRO_5025501273" evidence="2">
    <location>
        <begin position="24"/>
        <end position="326"/>
    </location>
</feature>
<dbReference type="Proteomes" id="UP000429607">
    <property type="component" value="Unassembled WGS sequence"/>
</dbReference>
<accession>A0A6A3JIF9</accession>
<evidence type="ECO:0000313" key="4">
    <source>
        <dbReference type="Proteomes" id="UP000429607"/>
    </source>
</evidence>
<feature type="region of interest" description="Disordered" evidence="1">
    <location>
        <begin position="186"/>
        <end position="212"/>
    </location>
</feature>
<dbReference type="PANTHER" id="PTHR34733:SF1">
    <property type="match status" value="1"/>
</dbReference>
<dbReference type="PANTHER" id="PTHR34733">
    <property type="match status" value="1"/>
</dbReference>
<evidence type="ECO:0000256" key="2">
    <source>
        <dbReference type="SAM" id="SignalP"/>
    </source>
</evidence>
<keyword evidence="2" id="KW-0732">Signal</keyword>
<feature type="signal peptide" evidence="2">
    <location>
        <begin position="1"/>
        <end position="23"/>
    </location>
</feature>
<evidence type="ECO:0000256" key="1">
    <source>
        <dbReference type="SAM" id="MobiDB-lite"/>
    </source>
</evidence>
<feature type="region of interest" description="Disordered" evidence="1">
    <location>
        <begin position="274"/>
        <end position="301"/>
    </location>
</feature>
<proteinExistence type="predicted"/>
<dbReference type="EMBL" id="QXFV01002164">
    <property type="protein sequence ID" value="KAE8991844.1"/>
    <property type="molecule type" value="Genomic_DNA"/>
</dbReference>
<protein>
    <submittedName>
        <fullName evidence="3">Uncharacterized protein</fullName>
    </submittedName>
</protein>
<dbReference type="AlphaFoldDB" id="A0A6A3JIF9"/>
<gene>
    <name evidence="3" type="ORF">PR001_g21115</name>
</gene>
<evidence type="ECO:0000313" key="3">
    <source>
        <dbReference type="EMBL" id="KAE8991844.1"/>
    </source>
</evidence>